<evidence type="ECO:0000313" key="10">
    <source>
        <dbReference type="Proteomes" id="UP000659630"/>
    </source>
</evidence>
<dbReference type="InterPro" id="IPR006145">
    <property type="entry name" value="PsdUridine_synth_RsuA/RluA"/>
</dbReference>
<dbReference type="SUPFAM" id="SSF55120">
    <property type="entry name" value="Pseudouridine synthase"/>
    <property type="match status" value="1"/>
</dbReference>
<dbReference type="RefSeq" id="WP_186886384.1">
    <property type="nucleotide sequence ID" value="NZ_JACONZ010000001.1"/>
</dbReference>
<dbReference type="InterPro" id="IPR036986">
    <property type="entry name" value="S4_RNA-bd_sf"/>
</dbReference>
<comment type="catalytic activity">
    <reaction evidence="1 7">
        <text>a uridine in RNA = a pseudouridine in RNA</text>
        <dbReference type="Rhea" id="RHEA:48348"/>
        <dbReference type="Rhea" id="RHEA-COMP:12068"/>
        <dbReference type="Rhea" id="RHEA-COMP:12069"/>
        <dbReference type="ChEBI" id="CHEBI:65314"/>
        <dbReference type="ChEBI" id="CHEBI:65315"/>
    </reaction>
</comment>
<accession>A0A923I456</accession>
<dbReference type="PANTHER" id="PTHR21600:SF44">
    <property type="entry name" value="RIBOSOMAL LARGE SUBUNIT PSEUDOURIDINE SYNTHASE D"/>
    <property type="match status" value="1"/>
</dbReference>
<comment type="function">
    <text evidence="7">Responsible for synthesis of pseudouridine from uracil.</text>
</comment>
<dbReference type="EC" id="5.4.99.-" evidence="7"/>
<dbReference type="InterPro" id="IPR006224">
    <property type="entry name" value="PsdUridine_synth_RluA-like_CS"/>
</dbReference>
<evidence type="ECO:0000256" key="3">
    <source>
        <dbReference type="ARBA" id="ARBA00022884"/>
    </source>
</evidence>
<dbReference type="Gene3D" id="3.10.290.10">
    <property type="entry name" value="RNA-binding S4 domain"/>
    <property type="match status" value="1"/>
</dbReference>
<dbReference type="NCBIfam" id="TIGR00005">
    <property type="entry name" value="rluA_subfam"/>
    <property type="match status" value="1"/>
</dbReference>
<dbReference type="GO" id="GO:0000455">
    <property type="term" value="P:enzyme-directed rRNA pseudouridine synthesis"/>
    <property type="evidence" value="ECO:0007669"/>
    <property type="project" value="TreeGrafter"/>
</dbReference>
<dbReference type="Proteomes" id="UP000659630">
    <property type="component" value="Unassembled WGS sequence"/>
</dbReference>
<evidence type="ECO:0000256" key="1">
    <source>
        <dbReference type="ARBA" id="ARBA00000073"/>
    </source>
</evidence>
<comment type="caution">
    <text evidence="9">The sequence shown here is derived from an EMBL/GenBank/DDBJ whole genome shotgun (WGS) entry which is preliminary data.</text>
</comment>
<dbReference type="Pfam" id="PF01479">
    <property type="entry name" value="S4"/>
    <property type="match status" value="1"/>
</dbReference>
<dbReference type="PROSITE" id="PS01129">
    <property type="entry name" value="PSI_RLU"/>
    <property type="match status" value="1"/>
</dbReference>
<dbReference type="InterPro" id="IPR006225">
    <property type="entry name" value="PsdUridine_synth_RluC/D"/>
</dbReference>
<proteinExistence type="inferred from homology"/>
<dbReference type="AlphaFoldDB" id="A0A923I456"/>
<evidence type="ECO:0000259" key="8">
    <source>
        <dbReference type="SMART" id="SM00363"/>
    </source>
</evidence>
<evidence type="ECO:0000256" key="5">
    <source>
        <dbReference type="PIRSR" id="PIRSR606225-1"/>
    </source>
</evidence>
<feature type="domain" description="RNA-binding S4" evidence="8">
    <location>
        <begin position="17"/>
        <end position="81"/>
    </location>
</feature>
<keyword evidence="10" id="KW-1185">Reference proteome</keyword>
<dbReference type="InterPro" id="IPR002942">
    <property type="entry name" value="S4_RNA-bd"/>
</dbReference>
<dbReference type="SMART" id="SM00363">
    <property type="entry name" value="S4"/>
    <property type="match status" value="1"/>
</dbReference>
<evidence type="ECO:0000256" key="4">
    <source>
        <dbReference type="ARBA" id="ARBA00023235"/>
    </source>
</evidence>
<protein>
    <recommendedName>
        <fullName evidence="7">Pseudouridine synthase</fullName>
        <ecNumber evidence="7">5.4.99.-</ecNumber>
    </recommendedName>
</protein>
<comment type="similarity">
    <text evidence="2 7">Belongs to the pseudouridine synthase RluA family.</text>
</comment>
<sequence length="310" mass="33830">MDSKREAFTACQQDEGARLDSFLSAALEGVTRSMAQQLIAAGNVLLNGAPAPKSARLHAGDEVACVLPPPRETTVLPQDIPLQIVYEDADLLVVNKPKGMVVHPAPGNYENTLVNALLFHCRNSLSGVGGELRPGIVHRIDKDTSGLLVVAKNDAAHQGLAAQLAVHSMTRVYQAVVYGRLRQDEGVIDAPIGRSSKDRKKMAVTEKNSKRAVTAYRVLGRYRGFTHIELKLQTGRTHQIRVHMASIGHPVAGDPVYGPKTVIDELGGQCLHAGVLGFRHPRTKAYLEFTAPLPEYFTKFLHKLQREESV</sequence>
<organism evidence="9 10">
    <name type="scientific">Anaerofilum hominis</name>
    <dbReference type="NCBI Taxonomy" id="2763016"/>
    <lineage>
        <taxon>Bacteria</taxon>
        <taxon>Bacillati</taxon>
        <taxon>Bacillota</taxon>
        <taxon>Clostridia</taxon>
        <taxon>Eubacteriales</taxon>
        <taxon>Oscillospiraceae</taxon>
        <taxon>Anaerofilum</taxon>
    </lineage>
</organism>
<dbReference type="Gene3D" id="3.30.2350.10">
    <property type="entry name" value="Pseudouridine synthase"/>
    <property type="match status" value="1"/>
</dbReference>
<name>A0A923I456_9FIRM</name>
<keyword evidence="3 6" id="KW-0694">RNA-binding</keyword>
<reference evidence="9" key="1">
    <citation type="submission" date="2020-08" db="EMBL/GenBank/DDBJ databases">
        <title>Genome public.</title>
        <authorList>
            <person name="Liu C."/>
            <person name="Sun Q."/>
        </authorList>
    </citation>
    <scope>NUCLEOTIDE SEQUENCE</scope>
    <source>
        <strain evidence="9">BX8</strain>
    </source>
</reference>
<dbReference type="InterPro" id="IPR020103">
    <property type="entry name" value="PsdUridine_synth_cat_dom_sf"/>
</dbReference>
<evidence type="ECO:0000313" key="9">
    <source>
        <dbReference type="EMBL" id="MBC5580006.1"/>
    </source>
</evidence>
<dbReference type="Pfam" id="PF00849">
    <property type="entry name" value="PseudoU_synth_2"/>
    <property type="match status" value="1"/>
</dbReference>
<dbReference type="InterPro" id="IPR050188">
    <property type="entry name" value="RluA_PseudoU_synthase"/>
</dbReference>
<dbReference type="EMBL" id="JACONZ010000001">
    <property type="protein sequence ID" value="MBC5580006.1"/>
    <property type="molecule type" value="Genomic_DNA"/>
</dbReference>
<dbReference type="CDD" id="cd00165">
    <property type="entry name" value="S4"/>
    <property type="match status" value="1"/>
</dbReference>
<dbReference type="GO" id="GO:0120159">
    <property type="term" value="F:rRNA pseudouridine synthase activity"/>
    <property type="evidence" value="ECO:0007669"/>
    <property type="project" value="UniProtKB-ARBA"/>
</dbReference>
<dbReference type="CDD" id="cd02869">
    <property type="entry name" value="PseudoU_synth_RluA_like"/>
    <property type="match status" value="1"/>
</dbReference>
<evidence type="ECO:0000256" key="7">
    <source>
        <dbReference type="RuleBase" id="RU362028"/>
    </source>
</evidence>
<feature type="active site" evidence="5">
    <location>
        <position position="141"/>
    </location>
</feature>
<dbReference type="SUPFAM" id="SSF55174">
    <property type="entry name" value="Alpha-L RNA-binding motif"/>
    <property type="match status" value="1"/>
</dbReference>
<gene>
    <name evidence="9" type="ORF">H8S23_00625</name>
</gene>
<evidence type="ECO:0000256" key="6">
    <source>
        <dbReference type="PROSITE-ProRule" id="PRU00182"/>
    </source>
</evidence>
<dbReference type="GO" id="GO:0003723">
    <property type="term" value="F:RNA binding"/>
    <property type="evidence" value="ECO:0007669"/>
    <property type="project" value="UniProtKB-KW"/>
</dbReference>
<evidence type="ECO:0000256" key="2">
    <source>
        <dbReference type="ARBA" id="ARBA00010876"/>
    </source>
</evidence>
<keyword evidence="4 7" id="KW-0413">Isomerase</keyword>
<dbReference type="PANTHER" id="PTHR21600">
    <property type="entry name" value="MITOCHONDRIAL RNA PSEUDOURIDINE SYNTHASE"/>
    <property type="match status" value="1"/>
</dbReference>
<dbReference type="PROSITE" id="PS50889">
    <property type="entry name" value="S4"/>
    <property type="match status" value="1"/>
</dbReference>
<dbReference type="FunFam" id="3.30.2350.10:FF:000006">
    <property type="entry name" value="Pseudouridine synthase"/>
    <property type="match status" value="1"/>
</dbReference>